<dbReference type="PANTHER" id="PTHR20854:SF4">
    <property type="entry name" value="INOSITOL-1-MONOPHOSPHATASE-RELATED"/>
    <property type="match status" value="1"/>
</dbReference>
<feature type="binding site" evidence="5">
    <location>
        <position position="72"/>
    </location>
    <ligand>
        <name>Mg(2+)</name>
        <dbReference type="ChEBI" id="CHEBI:18420"/>
        <label>1</label>
        <note>catalytic</note>
    </ligand>
</feature>
<keyword evidence="4 5" id="KW-0460">Magnesium</keyword>
<proteinExistence type="inferred from homology"/>
<organism evidence="7 8">
    <name type="scientific">Microvirga subterranea</name>
    <dbReference type="NCBI Taxonomy" id="186651"/>
    <lineage>
        <taxon>Bacteria</taxon>
        <taxon>Pseudomonadati</taxon>
        <taxon>Pseudomonadota</taxon>
        <taxon>Alphaproteobacteria</taxon>
        <taxon>Hyphomicrobiales</taxon>
        <taxon>Methylobacteriaceae</taxon>
        <taxon>Microvirga</taxon>
    </lineage>
</organism>
<evidence type="ECO:0000256" key="3">
    <source>
        <dbReference type="ARBA" id="ARBA00022801"/>
    </source>
</evidence>
<evidence type="ECO:0000256" key="1">
    <source>
        <dbReference type="ARBA" id="ARBA00009759"/>
    </source>
</evidence>
<dbReference type="GO" id="GO:0006020">
    <property type="term" value="P:inositol metabolic process"/>
    <property type="evidence" value="ECO:0007669"/>
    <property type="project" value="TreeGrafter"/>
</dbReference>
<reference evidence="7 8" key="1">
    <citation type="submission" date="2018-07" db="EMBL/GenBank/DDBJ databases">
        <title>Genomic Encyclopedia of Type Strains, Phase IV (KMG-IV): sequencing the most valuable type-strain genomes for metagenomic binning, comparative biology and taxonomic classification.</title>
        <authorList>
            <person name="Goeker M."/>
        </authorList>
    </citation>
    <scope>NUCLEOTIDE SEQUENCE [LARGE SCALE GENOMIC DNA]</scope>
    <source>
        <strain evidence="7 8">DSM 14364</strain>
    </source>
</reference>
<accession>A0A370HAI0</accession>
<dbReference type="Pfam" id="PF00459">
    <property type="entry name" value="Inositol_P"/>
    <property type="match status" value="1"/>
</dbReference>
<dbReference type="PROSITE" id="PS00629">
    <property type="entry name" value="IMP_1"/>
    <property type="match status" value="1"/>
</dbReference>
<keyword evidence="2 5" id="KW-0479">Metal-binding</keyword>
<comment type="similarity">
    <text evidence="1">Belongs to the inositol monophosphatase superfamily.</text>
</comment>
<dbReference type="GO" id="GO:0008934">
    <property type="term" value="F:inositol monophosphate 1-phosphatase activity"/>
    <property type="evidence" value="ECO:0007669"/>
    <property type="project" value="TreeGrafter"/>
</dbReference>
<dbReference type="GO" id="GO:0007165">
    <property type="term" value="P:signal transduction"/>
    <property type="evidence" value="ECO:0007669"/>
    <property type="project" value="TreeGrafter"/>
</dbReference>
<dbReference type="CDD" id="cd01517">
    <property type="entry name" value="PAP_phosphatase"/>
    <property type="match status" value="1"/>
</dbReference>
<dbReference type="InterPro" id="IPR020583">
    <property type="entry name" value="Inositol_monoP_metal-BS"/>
</dbReference>
<dbReference type="Proteomes" id="UP000254925">
    <property type="component" value="Unassembled WGS sequence"/>
</dbReference>
<comment type="caution">
    <text evidence="7">The sequence shown here is derived from an EMBL/GenBank/DDBJ whole genome shotgun (WGS) entry which is preliminary data.</text>
</comment>
<keyword evidence="3" id="KW-0378">Hydrolase</keyword>
<feature type="binding site" evidence="5">
    <location>
        <position position="49"/>
    </location>
    <ligand>
        <name>Mg(2+)</name>
        <dbReference type="ChEBI" id="CHEBI:18420"/>
        <label>1</label>
        <note>catalytic</note>
    </ligand>
</feature>
<dbReference type="InterPro" id="IPR000760">
    <property type="entry name" value="Inositol_monophosphatase-like"/>
</dbReference>
<evidence type="ECO:0000313" key="8">
    <source>
        <dbReference type="Proteomes" id="UP000254925"/>
    </source>
</evidence>
<dbReference type="AlphaFoldDB" id="A0A370HAI0"/>
<gene>
    <name evidence="7" type="ORF">DES45_1136</name>
</gene>
<name>A0A370HAI0_9HYPH</name>
<keyword evidence="8" id="KW-1185">Reference proteome</keyword>
<dbReference type="PRINTS" id="PR00377">
    <property type="entry name" value="IMPHPHTASES"/>
</dbReference>
<dbReference type="PANTHER" id="PTHR20854">
    <property type="entry name" value="INOSITOL MONOPHOSPHATASE"/>
    <property type="match status" value="1"/>
</dbReference>
<comment type="cofactor">
    <cofactor evidence="5">
        <name>Mg(2+)</name>
        <dbReference type="ChEBI" id="CHEBI:18420"/>
    </cofactor>
</comment>
<dbReference type="EMBL" id="QQBB01000013">
    <property type="protein sequence ID" value="RDI53585.1"/>
    <property type="molecule type" value="Genomic_DNA"/>
</dbReference>
<protein>
    <submittedName>
        <fullName evidence="7">Fructose-1,6-bisphosphatase/inositol monophosphatase family enzyme</fullName>
    </submittedName>
</protein>
<dbReference type="GO" id="GO:0046872">
    <property type="term" value="F:metal ion binding"/>
    <property type="evidence" value="ECO:0007669"/>
    <property type="project" value="UniProtKB-KW"/>
</dbReference>
<evidence type="ECO:0000256" key="5">
    <source>
        <dbReference type="PIRSR" id="PIRSR600760-2"/>
    </source>
</evidence>
<dbReference type="Gene3D" id="3.40.190.80">
    <property type="match status" value="1"/>
</dbReference>
<feature type="binding site" evidence="5">
    <location>
        <position position="200"/>
    </location>
    <ligand>
        <name>Mg(2+)</name>
        <dbReference type="ChEBI" id="CHEBI:18420"/>
        <label>1</label>
        <note>catalytic</note>
    </ligand>
</feature>
<evidence type="ECO:0000256" key="6">
    <source>
        <dbReference type="SAM" id="MobiDB-lite"/>
    </source>
</evidence>
<evidence type="ECO:0000256" key="2">
    <source>
        <dbReference type="ARBA" id="ARBA00022723"/>
    </source>
</evidence>
<dbReference type="Gene3D" id="3.30.540.10">
    <property type="entry name" value="Fructose-1,6-Bisphosphatase, subunit A, domain 1"/>
    <property type="match status" value="1"/>
</dbReference>
<evidence type="ECO:0000256" key="4">
    <source>
        <dbReference type="ARBA" id="ARBA00022842"/>
    </source>
</evidence>
<evidence type="ECO:0000313" key="7">
    <source>
        <dbReference type="EMBL" id="RDI53585.1"/>
    </source>
</evidence>
<sequence length="252" mass="27273">MPRFRNLSSHEVRQKSSPMDLVTDADEAAERMIADGLRQAFPDAVVIGEEAAERDPSLLNTLADAELAFLIDPVDGTKNFASGLPLFGVMVAAVVRGEVVAGWIHDPIGHDTAIAVRGEGAWIEQAGGRIDLRVASSVPVQEMAGCASWHYMRDPMRSVVAANLAGFGAAASYRCAAHEYRMAAAGHCHFLVYAKLMPWDHAAGWLLHREAGGYSARFDGSPYGPTFHEGGLICAPDAESWRRIRETLFEPA</sequence>
<feature type="binding site" evidence="5">
    <location>
        <position position="75"/>
    </location>
    <ligand>
        <name>Mg(2+)</name>
        <dbReference type="ChEBI" id="CHEBI:18420"/>
        <label>1</label>
        <note>catalytic</note>
    </ligand>
</feature>
<feature type="region of interest" description="Disordered" evidence="6">
    <location>
        <begin position="1"/>
        <end position="20"/>
    </location>
</feature>
<dbReference type="SUPFAM" id="SSF56655">
    <property type="entry name" value="Carbohydrate phosphatase"/>
    <property type="match status" value="1"/>
</dbReference>